<comment type="caution">
    <text evidence="1">The sequence shown here is derived from an EMBL/GenBank/DDBJ whole genome shotgun (WGS) entry which is preliminary data.</text>
</comment>
<accession>X6PAV5</accession>
<dbReference type="OrthoDB" id="2436611at2759"/>
<proteinExistence type="predicted"/>
<sequence length="120" mass="14273">MKQHLIGTRISKAQLYETLNGQWIDIHVKDISSKLSELRIQGNQIATESNYMKIFAVKRKLNIWESDSIVKYVLRRVGDNNINLYINHVKNIMMYKKLYLIFFHEIRYSYCRLSTISTTI</sequence>
<dbReference type="EMBL" id="ASPP01001789">
    <property type="protein sequence ID" value="ETO35281.1"/>
    <property type="molecule type" value="Genomic_DNA"/>
</dbReference>
<organism evidence="1 2">
    <name type="scientific">Reticulomyxa filosa</name>
    <dbReference type="NCBI Taxonomy" id="46433"/>
    <lineage>
        <taxon>Eukaryota</taxon>
        <taxon>Sar</taxon>
        <taxon>Rhizaria</taxon>
        <taxon>Retaria</taxon>
        <taxon>Foraminifera</taxon>
        <taxon>Monothalamids</taxon>
        <taxon>Reticulomyxidae</taxon>
        <taxon>Reticulomyxa</taxon>
    </lineage>
</organism>
<gene>
    <name evidence="1" type="ORF">RFI_01785</name>
</gene>
<evidence type="ECO:0000313" key="1">
    <source>
        <dbReference type="EMBL" id="ETO35281.1"/>
    </source>
</evidence>
<dbReference type="Proteomes" id="UP000023152">
    <property type="component" value="Unassembled WGS sequence"/>
</dbReference>
<name>X6PAV5_RETFI</name>
<evidence type="ECO:0000313" key="2">
    <source>
        <dbReference type="Proteomes" id="UP000023152"/>
    </source>
</evidence>
<reference evidence="1 2" key="1">
    <citation type="journal article" date="2013" name="Curr. Biol.">
        <title>The Genome of the Foraminiferan Reticulomyxa filosa.</title>
        <authorList>
            <person name="Glockner G."/>
            <person name="Hulsmann N."/>
            <person name="Schleicher M."/>
            <person name="Noegel A.A."/>
            <person name="Eichinger L."/>
            <person name="Gallinger C."/>
            <person name="Pawlowski J."/>
            <person name="Sierra R."/>
            <person name="Euteneuer U."/>
            <person name="Pillet L."/>
            <person name="Moustafa A."/>
            <person name="Platzer M."/>
            <person name="Groth M."/>
            <person name="Szafranski K."/>
            <person name="Schliwa M."/>
        </authorList>
    </citation>
    <scope>NUCLEOTIDE SEQUENCE [LARGE SCALE GENOMIC DNA]</scope>
</reference>
<keyword evidence="2" id="KW-1185">Reference proteome</keyword>
<protein>
    <submittedName>
        <fullName evidence="1">Uncharacterized protein</fullName>
    </submittedName>
</protein>
<dbReference type="AlphaFoldDB" id="X6PAV5"/>